<comment type="caution">
    <text evidence="1">The sequence shown here is derived from an EMBL/GenBank/DDBJ whole genome shotgun (WGS) entry which is preliminary data.</text>
</comment>
<proteinExistence type="predicted"/>
<sequence length="112" mass="12860">MENDSNWEVLLWLLDIIVSSHLGQEAVVENAYIIINRLLVLISYPHMMLVRETAIQCLVAMSALPHTRIYPMRSQVLRAISNALDDPKRAVRQEAVRCRQAWATIASRSLQY</sequence>
<organism evidence="1 2">
    <name type="scientific">Rhododendron molle</name>
    <name type="common">Chinese azalea</name>
    <name type="synonym">Azalea mollis</name>
    <dbReference type="NCBI Taxonomy" id="49168"/>
    <lineage>
        <taxon>Eukaryota</taxon>
        <taxon>Viridiplantae</taxon>
        <taxon>Streptophyta</taxon>
        <taxon>Embryophyta</taxon>
        <taxon>Tracheophyta</taxon>
        <taxon>Spermatophyta</taxon>
        <taxon>Magnoliopsida</taxon>
        <taxon>eudicotyledons</taxon>
        <taxon>Gunneridae</taxon>
        <taxon>Pentapetalae</taxon>
        <taxon>asterids</taxon>
        <taxon>Ericales</taxon>
        <taxon>Ericaceae</taxon>
        <taxon>Ericoideae</taxon>
        <taxon>Rhodoreae</taxon>
        <taxon>Rhododendron</taxon>
    </lineage>
</organism>
<keyword evidence="2" id="KW-1185">Reference proteome</keyword>
<accession>A0ACC0MUD0</accession>
<evidence type="ECO:0000313" key="2">
    <source>
        <dbReference type="Proteomes" id="UP001062846"/>
    </source>
</evidence>
<gene>
    <name evidence="1" type="ORF">RHMOL_Rhmol08G0302700</name>
</gene>
<dbReference type="Proteomes" id="UP001062846">
    <property type="component" value="Chromosome 8"/>
</dbReference>
<reference evidence="1" key="1">
    <citation type="submission" date="2022-02" db="EMBL/GenBank/DDBJ databases">
        <title>Plant Genome Project.</title>
        <authorList>
            <person name="Zhang R.-G."/>
        </authorList>
    </citation>
    <scope>NUCLEOTIDE SEQUENCE</scope>
    <source>
        <strain evidence="1">AT1</strain>
    </source>
</reference>
<dbReference type="EMBL" id="CM046395">
    <property type="protein sequence ID" value="KAI8544510.1"/>
    <property type="molecule type" value="Genomic_DNA"/>
</dbReference>
<name>A0ACC0MUD0_RHOML</name>
<protein>
    <submittedName>
        <fullName evidence="1">Uncharacterized protein</fullName>
    </submittedName>
</protein>
<evidence type="ECO:0000313" key="1">
    <source>
        <dbReference type="EMBL" id="KAI8544510.1"/>
    </source>
</evidence>